<name>A0A250X858_9CHLO</name>
<feature type="compositionally biased region" description="Low complexity" evidence="2">
    <location>
        <begin position="740"/>
        <end position="760"/>
    </location>
</feature>
<evidence type="ECO:0000256" key="2">
    <source>
        <dbReference type="SAM" id="MobiDB-lite"/>
    </source>
</evidence>
<dbReference type="PROSITE" id="PS00107">
    <property type="entry name" value="PROTEIN_KINASE_ATP"/>
    <property type="match status" value="1"/>
</dbReference>
<dbReference type="Pfam" id="PF07714">
    <property type="entry name" value="PK_Tyr_Ser-Thr"/>
    <property type="match status" value="1"/>
</dbReference>
<dbReference type="Gene3D" id="3.30.200.20">
    <property type="entry name" value="Phosphorylase Kinase, domain 1"/>
    <property type="match status" value="1"/>
</dbReference>
<dbReference type="InterPro" id="IPR000719">
    <property type="entry name" value="Prot_kinase_dom"/>
</dbReference>
<organism evidence="4 5">
    <name type="scientific">Chlamydomonas eustigma</name>
    <dbReference type="NCBI Taxonomy" id="1157962"/>
    <lineage>
        <taxon>Eukaryota</taxon>
        <taxon>Viridiplantae</taxon>
        <taxon>Chlorophyta</taxon>
        <taxon>core chlorophytes</taxon>
        <taxon>Chlorophyceae</taxon>
        <taxon>CS clade</taxon>
        <taxon>Chlamydomonadales</taxon>
        <taxon>Chlamydomonadaceae</taxon>
        <taxon>Chlamydomonas</taxon>
    </lineage>
</organism>
<evidence type="ECO:0000313" key="4">
    <source>
        <dbReference type="EMBL" id="GAX79247.1"/>
    </source>
</evidence>
<evidence type="ECO:0000259" key="3">
    <source>
        <dbReference type="PROSITE" id="PS50011"/>
    </source>
</evidence>
<sequence>MDATGQRRAGVDSPVLQQAWKAQNFTQLAERRSVNKLPSRLSCPSLAVSVMGSSCDISNDGVLNRIITTAPSSDFPSNQSSFSSKYAHANKSEQNHDYRDCHDPARKALLEKRLFTGSSIHQGLHNGEAQKVPSKQDCVAVHQLEHLRNSRTSGFGSLTLMCTHPLDFPTLQTPSSDSCSDISQQEAGHLFLQQQQQQQTAALTAVQADDELHPDGSSGPSASLTKQQCKRSLFKQLRGSTLNPQNVTTPSALVPRFEGAATAAAAEASSWIGEANPKGTLNPNIMALLAAPSISDTAAAAAQSLSSWASRQQEHEDPIQTSTTPYGHHLNCSTLNPTAPSSHQDRHMALSSMTHQPLLIREGRDQTAVDDDYPSLNDDYPSLNDDYPSLNDDYPSLNEAQGTESIKMKCRVLKEDIAPDTNKLFLPSQPPSYPSRCGMEGMNAKPCSASDACFQSALEASGLNIRGNSDSFCFVRPIFRSPPLQPNPTPKAMSKDGQKPVAVMKEYKAAPCSETKNQEWLARPRMSESTPRVLKAQSAARGLDATQMTAKVPKMTMDTSKELIPGRLTDVEVHEVHVNSSLGFMTLSGHVSAPCTMLMGQCNYSKQQATSDPDSTSSSWSPFMSIPTFLCEATQLKLQQPGSKNNSSAHEVGRFVMQQQQQQCLSSTCSSVNAYPSADEDSESFNVESAMTNSSSKPAQAHQLYSVAALLSDELTVGRYASSRALKALSATVRNLVQKSSNGSNSSQRGGSRRSGSSLSADNRERQQSPPGRVKRYMATTRLQEPSPGCNNLESRGTTTPQYIHPPTCIVFPAASLSKKLAAISEQQELTYALPPWPDADPNKPKSVTCSPPPFSRVMRTPTRYPSTIISSRASGNERPQAGATVKKLTEGPKKPAVILASALDEKAVYNEVVLGTVRDPMTKQHEVVLGTARDPMTKQHEVVLGTARDPMTKQHEVVLETARDPMTKQHEVVLTMTPSNQLTAHSKGTRSLPMPLGEVEAVQMFNSLPAHLGGGCLVDGAVECAVQTVSTTSSKALLLASAAALQGMTPAACPDTATTPSVISICLQHRSHLHDCVAAVVSTQQHHTNEKATPPLSSRSVDASPRTSWCSSSLSSLAEGDLLRSSGRSSSSSSINERMSGAMSFQKLPTPPPLMMCKKGASCLSSLAVQDDTLPTAVQDDTLPTAVQDDTLPTREVHKVMITTNTMHGLDQGSLHAAHRSASQNSIPADALKSRVLGAVTVDGKQVAGACSWKQLELAAVGHCRVVSPSPKITASSTIPQTLAPPPSTFLSPPSLPCSPVFITHRSLQLPNPTPHLLSPSHHKLPVSTSLCVAKALNSSNPLSTLSTSSSCNKDGRGPPHPQGSSSSSSSSVFLGLSPRRVTPSVLTPPWEILSSAEVQDGGPSHHSTTPMTTSPQYGPRLDLLEHIGSGAHGEVYKGVWNGAFVAVKVTKVPLAMPLSGRNCRRGVYGLQYEGWLTSCLRHPNIVQLYSAYCLESTLHLPKADVRSTVSPRPAIALQSPRSSAGCLTASTARLPLGSPLVSSYLIMEYCSLGNLEEALTASSGRKSCVPHVSQPKIMDDERTERSTISPQGARASSVAARIPTPIFPPPTTPEGWFCLLMTAKEICVAVSHLHSLRVVHGDLKARSVLLTAAPPCCQLGPDARGFTVKISDFGSSAVLWPASASASTSGSPPVRTHDDDLHTSTELMDGRTSAPQLGALGARILSPITTQPQHHFKSPDLKLDLSTLLTRCQQEEKNMQAVAINSLPRHPASSLNQPLPSLHSDIFNLGVLLRDMLVLQNNLHEVTNCPEGCIFNASEQVMHLEATGMITKQQGYHATMQQGYHATMQQGYHATMQQEVEMMTTNGYSNLSDYLALCMACCHEAPERRPSAAQVVANMKELAGKHLDAESAAYMFPEALFSLVELPRMQQLNGMTPDSAADSAAEQGVTESEGMQERENLTAQRLTAESGSSPVLLAQRLTAESGSSPVLLAQRPRNGSGVNHMVHVTPPLGGCCPLVTPQHVTPPLRGCYPLVTPQPTASLDLISQAYSSNPSTDGHGKKSFLGLEDRGVRIKGEGVIATLVSQEHEDTGVRIRGEGVIATLVSQEHEDTGVRIRGEGVIATLVSQELEHEKRLLRQQEWELLDCDERHDELTDEKRTSRRLTRHGDDDGAVDDAHGGMYTTTYDGRSMDAVQRILPVDTLLQTEQRKSGRVRSRSLNDCLAAKYVEEILEVQFVSCHKEILRHDQEMKRGLKEVSLVVQKPKRRNLEAWDKLNPHSTWYMPCTPPAGLAGACRRLLDSISGRQSFGWSRFFSCFKP</sequence>
<keyword evidence="5" id="KW-1185">Reference proteome</keyword>
<evidence type="ECO:0000256" key="1">
    <source>
        <dbReference type="PROSITE-ProRule" id="PRU10141"/>
    </source>
</evidence>
<feature type="region of interest" description="Disordered" evidence="2">
    <location>
        <begin position="1398"/>
        <end position="1420"/>
    </location>
</feature>
<dbReference type="GO" id="GO:0005524">
    <property type="term" value="F:ATP binding"/>
    <property type="evidence" value="ECO:0007669"/>
    <property type="project" value="UniProtKB-UniRule"/>
</dbReference>
<dbReference type="SUPFAM" id="SSF56112">
    <property type="entry name" value="Protein kinase-like (PK-like)"/>
    <property type="match status" value="1"/>
</dbReference>
<dbReference type="InterPro" id="IPR001245">
    <property type="entry name" value="Ser-Thr/Tyr_kinase_cat_dom"/>
</dbReference>
<dbReference type="Proteomes" id="UP000232323">
    <property type="component" value="Unassembled WGS sequence"/>
</dbReference>
<gene>
    <name evidence="4" type="ORF">CEUSTIGMA_g6687.t1</name>
</gene>
<dbReference type="Gene3D" id="1.10.510.10">
    <property type="entry name" value="Transferase(Phosphotransferase) domain 1"/>
    <property type="match status" value="1"/>
</dbReference>
<keyword evidence="1" id="KW-0547">Nucleotide-binding</keyword>
<feature type="binding site" evidence="1">
    <location>
        <position position="1450"/>
    </location>
    <ligand>
        <name>ATP</name>
        <dbReference type="ChEBI" id="CHEBI:30616"/>
    </ligand>
</feature>
<dbReference type="InterPro" id="IPR011009">
    <property type="entry name" value="Kinase-like_dom_sf"/>
</dbReference>
<feature type="compositionally biased region" description="Polar residues" evidence="2">
    <location>
        <begin position="684"/>
        <end position="698"/>
    </location>
</feature>
<feature type="compositionally biased region" description="Low complexity" evidence="2">
    <location>
        <begin position="1406"/>
        <end position="1417"/>
    </location>
</feature>
<feature type="region of interest" description="Disordered" evidence="2">
    <location>
        <begin position="675"/>
        <end position="699"/>
    </location>
</feature>
<feature type="compositionally biased region" description="Basic and acidic residues" evidence="2">
    <location>
        <begin position="2168"/>
        <end position="2178"/>
    </location>
</feature>
<dbReference type="InterPro" id="IPR051681">
    <property type="entry name" value="Ser/Thr_Kinases-Pseudokinases"/>
</dbReference>
<dbReference type="STRING" id="1157962.A0A250X858"/>
<feature type="region of interest" description="Disordered" evidence="2">
    <location>
        <begin position="2157"/>
        <end position="2178"/>
    </location>
</feature>
<dbReference type="GO" id="GO:0004674">
    <property type="term" value="F:protein serine/threonine kinase activity"/>
    <property type="evidence" value="ECO:0007669"/>
    <property type="project" value="TreeGrafter"/>
</dbReference>
<keyword evidence="1" id="KW-0067">ATP-binding</keyword>
<protein>
    <recommendedName>
        <fullName evidence="3">Protein kinase domain-containing protein</fullName>
    </recommendedName>
</protein>
<feature type="region of interest" description="Disordered" evidence="2">
    <location>
        <begin position="1344"/>
        <end position="1375"/>
    </location>
</feature>
<dbReference type="PANTHER" id="PTHR44329">
    <property type="entry name" value="SERINE/THREONINE-PROTEIN KINASE TNNI3K-RELATED"/>
    <property type="match status" value="1"/>
</dbReference>
<accession>A0A250X858</accession>
<dbReference type="PROSITE" id="PS50011">
    <property type="entry name" value="PROTEIN_KINASE_DOM"/>
    <property type="match status" value="1"/>
</dbReference>
<feature type="compositionally biased region" description="Polar residues" evidence="2">
    <location>
        <begin position="1963"/>
        <end position="1974"/>
    </location>
</feature>
<dbReference type="InterPro" id="IPR017441">
    <property type="entry name" value="Protein_kinase_ATP_BS"/>
</dbReference>
<feature type="region of interest" description="Disordered" evidence="2">
    <location>
        <begin position="737"/>
        <end position="774"/>
    </location>
</feature>
<dbReference type="EMBL" id="BEGY01000040">
    <property type="protein sequence ID" value="GAX79247.1"/>
    <property type="molecule type" value="Genomic_DNA"/>
</dbReference>
<comment type="caution">
    <text evidence="4">The sequence shown here is derived from an EMBL/GenBank/DDBJ whole genome shotgun (WGS) entry which is preliminary data.</text>
</comment>
<reference evidence="4 5" key="1">
    <citation type="submission" date="2017-08" db="EMBL/GenBank/DDBJ databases">
        <title>Acidophilic green algal genome provides insights into adaptation to an acidic environment.</title>
        <authorList>
            <person name="Hirooka S."/>
            <person name="Hirose Y."/>
            <person name="Kanesaki Y."/>
            <person name="Higuchi S."/>
            <person name="Fujiwara T."/>
            <person name="Onuma R."/>
            <person name="Era A."/>
            <person name="Ohbayashi R."/>
            <person name="Uzuka A."/>
            <person name="Nozaki H."/>
            <person name="Yoshikawa H."/>
            <person name="Miyagishima S.Y."/>
        </authorList>
    </citation>
    <scope>NUCLEOTIDE SEQUENCE [LARGE SCALE GENOMIC DNA]</scope>
    <source>
        <strain evidence="4 5">NIES-2499</strain>
    </source>
</reference>
<proteinExistence type="predicted"/>
<feature type="region of interest" description="Disordered" evidence="2">
    <location>
        <begin position="1936"/>
        <end position="1974"/>
    </location>
</feature>
<evidence type="ECO:0000313" key="5">
    <source>
        <dbReference type="Proteomes" id="UP000232323"/>
    </source>
</evidence>
<feature type="domain" description="Protein kinase" evidence="3">
    <location>
        <begin position="1423"/>
        <end position="1904"/>
    </location>
</feature>